<name>X1EM82_9ZZZZ</name>
<dbReference type="FunFam" id="2.40.50.100:FF:000003">
    <property type="entry name" value="Acetyl-CoA carboxylase biotin carboxyl carrier protein"/>
    <property type="match status" value="1"/>
</dbReference>
<dbReference type="PRINTS" id="PR01071">
    <property type="entry name" value="ACOABIOTINCC"/>
</dbReference>
<evidence type="ECO:0000256" key="5">
    <source>
        <dbReference type="ARBA" id="ARBA00023098"/>
    </source>
</evidence>
<comment type="caution">
    <text evidence="9">The sequence shown here is derived from an EMBL/GenBank/DDBJ whole genome shotgun (WGS) entry which is preliminary data.</text>
</comment>
<dbReference type="GO" id="GO:0006633">
    <property type="term" value="P:fatty acid biosynthetic process"/>
    <property type="evidence" value="ECO:0007669"/>
    <property type="project" value="UniProtKB-UniPathway"/>
</dbReference>
<feature type="domain" description="Lipoyl-binding" evidence="8">
    <location>
        <begin position="77"/>
        <end position="153"/>
    </location>
</feature>
<dbReference type="Pfam" id="PF00364">
    <property type="entry name" value="Biotin_lipoyl"/>
    <property type="match status" value="1"/>
</dbReference>
<keyword evidence="6" id="KW-0275">Fatty acid biosynthesis</keyword>
<gene>
    <name evidence="9" type="ORF">S01H4_55407</name>
</gene>
<evidence type="ECO:0000256" key="7">
    <source>
        <dbReference type="ARBA" id="ARBA00023267"/>
    </source>
</evidence>
<evidence type="ECO:0000259" key="8">
    <source>
        <dbReference type="PROSITE" id="PS50968"/>
    </source>
</evidence>
<sequence length="155" mass="16464">MDVKEIKKLIDLMVKNDLRELEIRDGDCRVSLKRGPGEGVPTVTLGQVQPVSLAAVQPAKGNSPAEEAQASAVEEELKSIVSPMVGTFYQAANPESEPFVQAGDTVTADTVVCIVEAMKVMNEIKAGLAGTVEKVLVSNGEAVEFGQPIFQVRPA</sequence>
<dbReference type="InterPro" id="IPR001249">
    <property type="entry name" value="AcCoA_biotinCC"/>
</dbReference>
<protein>
    <recommendedName>
        <fullName evidence="2">Biotin carboxyl carrier protein of acetyl-CoA carboxylase</fullName>
    </recommendedName>
</protein>
<keyword evidence="3" id="KW-0444">Lipid biosynthesis</keyword>
<dbReference type="InterPro" id="IPR011053">
    <property type="entry name" value="Single_hybrid_motif"/>
</dbReference>
<keyword evidence="7" id="KW-0092">Biotin</keyword>
<dbReference type="EMBL" id="BART01031977">
    <property type="protein sequence ID" value="GAH18239.1"/>
    <property type="molecule type" value="Genomic_DNA"/>
</dbReference>
<evidence type="ECO:0000256" key="1">
    <source>
        <dbReference type="ARBA" id="ARBA00005194"/>
    </source>
</evidence>
<reference evidence="9" key="1">
    <citation type="journal article" date="2014" name="Front. Microbiol.">
        <title>High frequency of phylogenetically diverse reductive dehalogenase-homologous genes in deep subseafloor sedimentary metagenomes.</title>
        <authorList>
            <person name="Kawai M."/>
            <person name="Futagami T."/>
            <person name="Toyoda A."/>
            <person name="Takaki Y."/>
            <person name="Nishi S."/>
            <person name="Hori S."/>
            <person name="Arai W."/>
            <person name="Tsubouchi T."/>
            <person name="Morono Y."/>
            <person name="Uchiyama I."/>
            <person name="Ito T."/>
            <person name="Fujiyama A."/>
            <person name="Inagaki F."/>
            <person name="Takami H."/>
        </authorList>
    </citation>
    <scope>NUCLEOTIDE SEQUENCE</scope>
    <source>
        <strain evidence="9">Expedition CK06-06</strain>
    </source>
</reference>
<dbReference type="InterPro" id="IPR001882">
    <property type="entry name" value="Biotin_BS"/>
</dbReference>
<dbReference type="InterPro" id="IPR050709">
    <property type="entry name" value="Biotin_Carboxyl_Carrier/Decarb"/>
</dbReference>
<keyword evidence="4" id="KW-0276">Fatty acid metabolism</keyword>
<dbReference type="PANTHER" id="PTHR45266:SF3">
    <property type="entry name" value="OXALOACETATE DECARBOXYLASE ALPHA CHAIN"/>
    <property type="match status" value="1"/>
</dbReference>
<dbReference type="SUPFAM" id="SSF51230">
    <property type="entry name" value="Single hybrid motif"/>
    <property type="match status" value="1"/>
</dbReference>
<accession>X1EM82</accession>
<dbReference type="AlphaFoldDB" id="X1EM82"/>
<keyword evidence="5" id="KW-0443">Lipid metabolism</keyword>
<evidence type="ECO:0000256" key="2">
    <source>
        <dbReference type="ARBA" id="ARBA00017562"/>
    </source>
</evidence>
<dbReference type="Gene3D" id="2.40.50.100">
    <property type="match status" value="1"/>
</dbReference>
<dbReference type="GO" id="GO:0003989">
    <property type="term" value="F:acetyl-CoA carboxylase activity"/>
    <property type="evidence" value="ECO:0007669"/>
    <property type="project" value="InterPro"/>
</dbReference>
<evidence type="ECO:0000256" key="4">
    <source>
        <dbReference type="ARBA" id="ARBA00022832"/>
    </source>
</evidence>
<dbReference type="InterPro" id="IPR000089">
    <property type="entry name" value="Biotin_lipoyl"/>
</dbReference>
<dbReference type="NCBIfam" id="TIGR00531">
    <property type="entry name" value="BCCP"/>
    <property type="match status" value="1"/>
</dbReference>
<organism evidence="9">
    <name type="scientific">marine sediment metagenome</name>
    <dbReference type="NCBI Taxonomy" id="412755"/>
    <lineage>
        <taxon>unclassified sequences</taxon>
        <taxon>metagenomes</taxon>
        <taxon>ecological metagenomes</taxon>
    </lineage>
</organism>
<dbReference type="GO" id="GO:0009317">
    <property type="term" value="C:acetyl-CoA carboxylase complex"/>
    <property type="evidence" value="ECO:0007669"/>
    <property type="project" value="InterPro"/>
</dbReference>
<dbReference type="PROSITE" id="PS00188">
    <property type="entry name" value="BIOTIN"/>
    <property type="match status" value="1"/>
</dbReference>
<dbReference type="PROSITE" id="PS50968">
    <property type="entry name" value="BIOTINYL_LIPOYL"/>
    <property type="match status" value="1"/>
</dbReference>
<proteinExistence type="predicted"/>
<dbReference type="CDD" id="cd06850">
    <property type="entry name" value="biotinyl_domain"/>
    <property type="match status" value="1"/>
</dbReference>
<evidence type="ECO:0000313" key="9">
    <source>
        <dbReference type="EMBL" id="GAH18239.1"/>
    </source>
</evidence>
<dbReference type="UniPathway" id="UPA00094"/>
<evidence type="ECO:0000256" key="6">
    <source>
        <dbReference type="ARBA" id="ARBA00023160"/>
    </source>
</evidence>
<comment type="pathway">
    <text evidence="1">Lipid metabolism; fatty acid biosynthesis.</text>
</comment>
<dbReference type="PANTHER" id="PTHR45266">
    <property type="entry name" value="OXALOACETATE DECARBOXYLASE ALPHA CHAIN"/>
    <property type="match status" value="1"/>
</dbReference>
<evidence type="ECO:0000256" key="3">
    <source>
        <dbReference type="ARBA" id="ARBA00022516"/>
    </source>
</evidence>